<evidence type="ECO:0000313" key="3">
    <source>
        <dbReference type="EMBL" id="GIX64223.1"/>
    </source>
</evidence>
<name>A0AAV4LW51_BABCB</name>
<feature type="compositionally biased region" description="Acidic residues" evidence="1">
    <location>
        <begin position="439"/>
        <end position="453"/>
    </location>
</feature>
<accession>A0AAV4LW51</accession>
<organism evidence="3 4">
    <name type="scientific">Babesia caballi</name>
    <dbReference type="NCBI Taxonomy" id="5871"/>
    <lineage>
        <taxon>Eukaryota</taxon>
        <taxon>Sar</taxon>
        <taxon>Alveolata</taxon>
        <taxon>Apicomplexa</taxon>
        <taxon>Aconoidasida</taxon>
        <taxon>Piroplasmida</taxon>
        <taxon>Babesiidae</taxon>
        <taxon>Babesia</taxon>
    </lineage>
</organism>
<feature type="compositionally biased region" description="Basic and acidic residues" evidence="1">
    <location>
        <begin position="490"/>
        <end position="500"/>
    </location>
</feature>
<feature type="compositionally biased region" description="Basic and acidic residues" evidence="1">
    <location>
        <begin position="213"/>
        <end position="422"/>
    </location>
</feature>
<feature type="signal peptide" evidence="2">
    <location>
        <begin position="1"/>
        <end position="22"/>
    </location>
</feature>
<protein>
    <submittedName>
        <fullName evidence="3">Kinetoplast-associated protein-like protein</fullName>
    </submittedName>
</protein>
<evidence type="ECO:0000256" key="2">
    <source>
        <dbReference type="SAM" id="SignalP"/>
    </source>
</evidence>
<keyword evidence="2" id="KW-0732">Signal</keyword>
<feature type="region of interest" description="Disordered" evidence="1">
    <location>
        <begin position="213"/>
        <end position="507"/>
    </location>
</feature>
<reference evidence="3 4" key="1">
    <citation type="submission" date="2021-06" db="EMBL/GenBank/DDBJ databases">
        <title>Genome sequence of Babesia caballi.</title>
        <authorList>
            <person name="Yamagishi J."/>
            <person name="Kidaka T."/>
            <person name="Ochi A."/>
        </authorList>
    </citation>
    <scope>NUCLEOTIDE SEQUENCE [LARGE SCALE GENOMIC DNA]</scope>
    <source>
        <strain evidence="3">USDA-D6B2</strain>
    </source>
</reference>
<feature type="compositionally biased region" description="Acidic residues" evidence="1">
    <location>
        <begin position="475"/>
        <end position="489"/>
    </location>
</feature>
<dbReference type="EMBL" id="BPLF01000003">
    <property type="protein sequence ID" value="GIX64223.1"/>
    <property type="molecule type" value="Genomic_DNA"/>
</dbReference>
<evidence type="ECO:0000313" key="4">
    <source>
        <dbReference type="Proteomes" id="UP001497744"/>
    </source>
</evidence>
<sequence>MGFYRVFLLALLGYLTGKVATGLRTESSSFQNVNYGDSYTIQDAQPSYLALGSTSNAGFIGKLRPLPFTTTGHSSPAVAQQTRILPVSARYTRQTYETLKASPTAKCEEWEPLTNCSTKPQLHCVKPYDPDLVMRCFNDACGIWSPWTVCNNNVQYRFRPECAGNNVEYRECTQKNYLERRKEEVAARAAEALRRQQAEKERQQEELRKKLAEEREKAEKEERLRQKKEAEEREKAEKEEQLRQKKEAEEREKAEKEEQLRQKKEAEEREKAAREEQLRQQQEAEEREKAEKEERLRQQQEAEEREKAAREEQLRQKKEAEEREKAAREEQLRQKKEAEEREKAEKEEQLRQKKEAEEREKAEKEERLRQQQEAEEREKAAREEQLRQKKEAEEREKAEKEERLRQQQEAEEREKAAREEQLRQQQEAEGEAEARQPLEEEDLNNPTEVDETESGEHLENTEGFLYHREPKYENQYDDEEHLEAEPATEENEHHEEDTSQARRSMAKQASVGLAAVVSVVVGSYVYTKGPSAAANLITGAAEEGFDDGSYMKRDDEDIEAKIQLEENFWAEGDDA</sequence>
<gene>
    <name evidence="3" type="ORF">BcabD6B2_36580</name>
</gene>
<dbReference type="GeneID" id="94195704"/>
<keyword evidence="4" id="KW-1185">Reference proteome</keyword>
<feature type="compositionally biased region" description="Basic and acidic residues" evidence="1">
    <location>
        <begin position="454"/>
        <end position="474"/>
    </location>
</feature>
<dbReference type="RefSeq" id="XP_067716292.1">
    <property type="nucleotide sequence ID" value="XM_067860191.1"/>
</dbReference>
<dbReference type="Proteomes" id="UP001497744">
    <property type="component" value="Unassembled WGS sequence"/>
</dbReference>
<feature type="chain" id="PRO_5043808688" evidence="2">
    <location>
        <begin position="23"/>
        <end position="575"/>
    </location>
</feature>
<proteinExistence type="predicted"/>
<evidence type="ECO:0000256" key="1">
    <source>
        <dbReference type="SAM" id="MobiDB-lite"/>
    </source>
</evidence>
<dbReference type="AlphaFoldDB" id="A0AAV4LW51"/>
<comment type="caution">
    <text evidence="3">The sequence shown here is derived from an EMBL/GenBank/DDBJ whole genome shotgun (WGS) entry which is preliminary data.</text>
</comment>